<sequence>MGLFIVSYRTLAASRVIIIVFNNVDLFELVVGEITDFTRGRRKSLNNVMKTLSYLQLVKVY</sequence>
<gene>
    <name evidence="1" type="ORF">CHS0354_021815</name>
</gene>
<accession>A0AAE0S4C0</accession>
<dbReference type="Proteomes" id="UP001195483">
    <property type="component" value="Unassembled WGS sequence"/>
</dbReference>
<organism evidence="1 2">
    <name type="scientific">Potamilus streckersoni</name>
    <dbReference type="NCBI Taxonomy" id="2493646"/>
    <lineage>
        <taxon>Eukaryota</taxon>
        <taxon>Metazoa</taxon>
        <taxon>Spiralia</taxon>
        <taxon>Lophotrochozoa</taxon>
        <taxon>Mollusca</taxon>
        <taxon>Bivalvia</taxon>
        <taxon>Autobranchia</taxon>
        <taxon>Heteroconchia</taxon>
        <taxon>Palaeoheterodonta</taxon>
        <taxon>Unionida</taxon>
        <taxon>Unionoidea</taxon>
        <taxon>Unionidae</taxon>
        <taxon>Ambleminae</taxon>
        <taxon>Lampsilini</taxon>
        <taxon>Potamilus</taxon>
    </lineage>
</organism>
<reference evidence="1" key="2">
    <citation type="journal article" date="2021" name="Genome Biol. Evol.">
        <title>Developing a high-quality reference genome for a parasitic bivalve with doubly uniparental inheritance (Bivalvia: Unionida).</title>
        <authorList>
            <person name="Smith C.H."/>
        </authorList>
    </citation>
    <scope>NUCLEOTIDE SEQUENCE</scope>
    <source>
        <strain evidence="1">CHS0354</strain>
        <tissue evidence="1">Mantle</tissue>
    </source>
</reference>
<comment type="caution">
    <text evidence="1">The sequence shown here is derived from an EMBL/GenBank/DDBJ whole genome shotgun (WGS) entry which is preliminary data.</text>
</comment>
<protein>
    <submittedName>
        <fullName evidence="1">Uncharacterized protein</fullName>
    </submittedName>
</protein>
<proteinExistence type="predicted"/>
<evidence type="ECO:0000313" key="2">
    <source>
        <dbReference type="Proteomes" id="UP001195483"/>
    </source>
</evidence>
<name>A0AAE0S4C0_9BIVA</name>
<dbReference type="AlphaFoldDB" id="A0AAE0S4C0"/>
<dbReference type="EMBL" id="JAEAOA010001326">
    <property type="protein sequence ID" value="KAK3584934.1"/>
    <property type="molecule type" value="Genomic_DNA"/>
</dbReference>
<reference evidence="1" key="1">
    <citation type="journal article" date="2021" name="Genome Biol. Evol.">
        <title>A High-Quality Reference Genome for a Parasitic Bivalve with Doubly Uniparental Inheritance (Bivalvia: Unionida).</title>
        <authorList>
            <person name="Smith C.H."/>
        </authorList>
    </citation>
    <scope>NUCLEOTIDE SEQUENCE</scope>
    <source>
        <strain evidence="1">CHS0354</strain>
    </source>
</reference>
<reference evidence="1" key="3">
    <citation type="submission" date="2023-05" db="EMBL/GenBank/DDBJ databases">
        <authorList>
            <person name="Smith C.H."/>
        </authorList>
    </citation>
    <scope>NUCLEOTIDE SEQUENCE</scope>
    <source>
        <strain evidence="1">CHS0354</strain>
        <tissue evidence="1">Mantle</tissue>
    </source>
</reference>
<keyword evidence="2" id="KW-1185">Reference proteome</keyword>
<evidence type="ECO:0000313" key="1">
    <source>
        <dbReference type="EMBL" id="KAK3584934.1"/>
    </source>
</evidence>